<dbReference type="GeneID" id="20652830"/>
<accession>G4Z8I4</accession>
<sequence length="95" mass="10790">LAVYVVTRKGWRFLALSSFIDERSMTADEHIRFLDLILDQVQLDIANIVGIVCDNMETNKAISRRVSAPMIGCAAHRFNLAVKDYIKAYTDTIKK</sequence>
<gene>
    <name evidence="1" type="ORF">PHYSODRAFT_447395</name>
</gene>
<dbReference type="AlphaFoldDB" id="G4Z8I4"/>
<dbReference type="InterPro" id="IPR012337">
    <property type="entry name" value="RNaseH-like_sf"/>
</dbReference>
<reference evidence="1 2" key="1">
    <citation type="journal article" date="2006" name="Science">
        <title>Phytophthora genome sequences uncover evolutionary origins and mechanisms of pathogenesis.</title>
        <authorList>
            <person name="Tyler B.M."/>
            <person name="Tripathy S."/>
            <person name="Zhang X."/>
            <person name="Dehal P."/>
            <person name="Jiang R.H."/>
            <person name="Aerts A."/>
            <person name="Arredondo F.D."/>
            <person name="Baxter L."/>
            <person name="Bensasson D."/>
            <person name="Beynon J.L."/>
            <person name="Chapman J."/>
            <person name="Damasceno C.M."/>
            <person name="Dorrance A.E."/>
            <person name="Dou D."/>
            <person name="Dickerman A.W."/>
            <person name="Dubchak I.L."/>
            <person name="Garbelotto M."/>
            <person name="Gijzen M."/>
            <person name="Gordon S.G."/>
            <person name="Govers F."/>
            <person name="Grunwald N.J."/>
            <person name="Huang W."/>
            <person name="Ivors K.L."/>
            <person name="Jones R.W."/>
            <person name="Kamoun S."/>
            <person name="Krampis K."/>
            <person name="Lamour K.H."/>
            <person name="Lee M.K."/>
            <person name="McDonald W.H."/>
            <person name="Medina M."/>
            <person name="Meijer H.J."/>
            <person name="Nordberg E.K."/>
            <person name="Maclean D.J."/>
            <person name="Ospina-Giraldo M.D."/>
            <person name="Morris P.F."/>
            <person name="Phuntumart V."/>
            <person name="Putnam N.H."/>
            <person name="Rash S."/>
            <person name="Rose J.K."/>
            <person name="Sakihama Y."/>
            <person name="Salamov A.A."/>
            <person name="Savidor A."/>
            <person name="Scheuring C.F."/>
            <person name="Smith B.M."/>
            <person name="Sobral B.W."/>
            <person name="Terry A."/>
            <person name="Torto-Alalibo T.A."/>
            <person name="Win J."/>
            <person name="Xu Z."/>
            <person name="Zhang H."/>
            <person name="Grigoriev I.V."/>
            <person name="Rokhsar D.S."/>
            <person name="Boore J.L."/>
        </authorList>
    </citation>
    <scope>NUCLEOTIDE SEQUENCE [LARGE SCALE GENOMIC DNA]</scope>
    <source>
        <strain evidence="1 2">P6497</strain>
    </source>
</reference>
<dbReference type="SUPFAM" id="SSF53098">
    <property type="entry name" value="Ribonuclease H-like"/>
    <property type="match status" value="1"/>
</dbReference>
<organism evidence="1 2">
    <name type="scientific">Phytophthora sojae (strain P6497)</name>
    <name type="common">Soybean stem and root rot agent</name>
    <name type="synonym">Phytophthora megasperma f. sp. glycines</name>
    <dbReference type="NCBI Taxonomy" id="1094619"/>
    <lineage>
        <taxon>Eukaryota</taxon>
        <taxon>Sar</taxon>
        <taxon>Stramenopiles</taxon>
        <taxon>Oomycota</taxon>
        <taxon>Peronosporomycetes</taxon>
        <taxon>Peronosporales</taxon>
        <taxon>Peronosporaceae</taxon>
        <taxon>Phytophthora</taxon>
    </lineage>
</organism>
<dbReference type="KEGG" id="psoj:PHYSODRAFT_447395"/>
<proteinExistence type="predicted"/>
<evidence type="ECO:0000313" key="2">
    <source>
        <dbReference type="Proteomes" id="UP000002640"/>
    </source>
</evidence>
<dbReference type="EMBL" id="JH159153">
    <property type="protein sequence ID" value="EGZ22535.1"/>
    <property type="molecule type" value="Genomic_DNA"/>
</dbReference>
<feature type="non-terminal residue" evidence="1">
    <location>
        <position position="95"/>
    </location>
</feature>
<dbReference type="InParanoid" id="G4Z8I4"/>
<evidence type="ECO:0008006" key="3">
    <source>
        <dbReference type="Google" id="ProtNLM"/>
    </source>
</evidence>
<name>G4Z8I4_PHYSP</name>
<dbReference type="PANTHER" id="PTHR40866">
    <property type="entry name" value="BED-TYPE DOMAIN-CONTAINING PROTEIN"/>
    <property type="match status" value="1"/>
</dbReference>
<feature type="non-terminal residue" evidence="1">
    <location>
        <position position="1"/>
    </location>
</feature>
<evidence type="ECO:0000313" key="1">
    <source>
        <dbReference type="EMBL" id="EGZ22535.1"/>
    </source>
</evidence>
<dbReference type="Proteomes" id="UP000002640">
    <property type="component" value="Unassembled WGS sequence"/>
</dbReference>
<keyword evidence="2" id="KW-1185">Reference proteome</keyword>
<protein>
    <recommendedName>
        <fullName evidence="3">DUF659 domain-containing protein</fullName>
    </recommendedName>
</protein>
<dbReference type="PANTHER" id="PTHR40866:SF1">
    <property type="entry name" value="BED-TYPE DOMAIN-CONTAINING PROTEIN"/>
    <property type="match status" value="1"/>
</dbReference>
<dbReference type="RefSeq" id="XP_009525252.1">
    <property type="nucleotide sequence ID" value="XM_009526957.1"/>
</dbReference>